<evidence type="ECO:0000256" key="4">
    <source>
        <dbReference type="ARBA" id="ARBA00023242"/>
    </source>
</evidence>
<keyword evidence="3" id="KW-0217">Developmental protein</keyword>
<accession>A0AAD1VQG5</accession>
<evidence type="ECO:0000256" key="5">
    <source>
        <dbReference type="SAM" id="MobiDB-lite"/>
    </source>
</evidence>
<evidence type="ECO:0000256" key="3">
    <source>
        <dbReference type="ARBA" id="ARBA00022473"/>
    </source>
</evidence>
<dbReference type="Pfam" id="PF14998">
    <property type="entry name" value="Ripply"/>
    <property type="match status" value="2"/>
</dbReference>
<evidence type="ECO:0000256" key="2">
    <source>
        <dbReference type="ARBA" id="ARBA00006944"/>
    </source>
</evidence>
<dbReference type="AlphaFoldDB" id="A0AAD1VQG5"/>
<protein>
    <submittedName>
        <fullName evidence="6">Ripply2</fullName>
    </submittedName>
</protein>
<proteinExistence type="inferred from homology"/>
<feature type="compositionally biased region" description="Acidic residues" evidence="5">
    <location>
        <begin position="268"/>
        <end position="290"/>
    </location>
</feature>
<gene>
    <name evidence="6" type="ORF">PECUL_23A048155</name>
</gene>
<dbReference type="PANTHER" id="PTHR16770">
    <property type="entry name" value="PROTEIN RIPPLY-LIKE"/>
    <property type="match status" value="1"/>
</dbReference>
<keyword evidence="4" id="KW-0539">Nucleus</keyword>
<organism evidence="6 7">
    <name type="scientific">Pelobates cultripes</name>
    <name type="common">Western spadefoot toad</name>
    <dbReference type="NCBI Taxonomy" id="61616"/>
    <lineage>
        <taxon>Eukaryota</taxon>
        <taxon>Metazoa</taxon>
        <taxon>Chordata</taxon>
        <taxon>Craniata</taxon>
        <taxon>Vertebrata</taxon>
        <taxon>Euteleostomi</taxon>
        <taxon>Amphibia</taxon>
        <taxon>Batrachia</taxon>
        <taxon>Anura</taxon>
        <taxon>Pelobatoidea</taxon>
        <taxon>Pelobatidae</taxon>
        <taxon>Pelobates</taxon>
    </lineage>
</organism>
<comment type="similarity">
    <text evidence="2">Belongs to the ripply family.</text>
</comment>
<evidence type="ECO:0000256" key="1">
    <source>
        <dbReference type="ARBA" id="ARBA00004123"/>
    </source>
</evidence>
<comment type="subcellular location">
    <subcellularLocation>
        <location evidence="1">Nucleus</location>
    </subcellularLocation>
</comment>
<dbReference type="EMBL" id="OW240913">
    <property type="protein sequence ID" value="CAH2249276.1"/>
    <property type="molecule type" value="Genomic_DNA"/>
</dbReference>
<evidence type="ECO:0000313" key="7">
    <source>
        <dbReference type="Proteomes" id="UP001295444"/>
    </source>
</evidence>
<keyword evidence="7" id="KW-1185">Reference proteome</keyword>
<dbReference type="PANTHER" id="PTHR16770:SF3">
    <property type="entry name" value="PROTEIN RIPPLY2"/>
    <property type="match status" value="1"/>
</dbReference>
<feature type="region of interest" description="Disordered" evidence="5">
    <location>
        <begin position="267"/>
        <end position="290"/>
    </location>
</feature>
<dbReference type="GO" id="GO:0000122">
    <property type="term" value="P:negative regulation of transcription by RNA polymerase II"/>
    <property type="evidence" value="ECO:0007669"/>
    <property type="project" value="TreeGrafter"/>
</dbReference>
<reference evidence="6" key="1">
    <citation type="submission" date="2022-03" db="EMBL/GenBank/DDBJ databases">
        <authorList>
            <person name="Alioto T."/>
            <person name="Alioto T."/>
            <person name="Gomez Garrido J."/>
        </authorList>
    </citation>
    <scope>NUCLEOTIDE SEQUENCE</scope>
</reference>
<sequence>MDSKKSSECAPTKSEYDGAHNDRCVNVWRPWNDDPKTHVSEFLSSTNLLKPFNADQGHFNDKLKLTAFQHPVKLFWPKSRCFDFLYQEAENLLRNFPVQATISLYQETDSSSSDEEDAFLDDDERGVLILCKTDAGLLRAAKNAIKTWHRLYKPLQYTNHSNQLHPLEREMWLGSMAHVCTEFVSISHNMFWRPWLLRSSRKDGKVLLMPDAYSLCENNHFAQKHTEYSHPVRLFWPKSKSISHMYREANDLLRNFPVQATISFYNDSESDTDNEDDQSEEELDSGFESA</sequence>
<dbReference type="Proteomes" id="UP001295444">
    <property type="component" value="Chromosome 02"/>
</dbReference>
<dbReference type="InterPro" id="IPR028127">
    <property type="entry name" value="Ripply_fam"/>
</dbReference>
<dbReference type="GO" id="GO:0009880">
    <property type="term" value="P:embryonic pattern specification"/>
    <property type="evidence" value="ECO:0007669"/>
    <property type="project" value="TreeGrafter"/>
</dbReference>
<dbReference type="GO" id="GO:0005634">
    <property type="term" value="C:nucleus"/>
    <property type="evidence" value="ECO:0007669"/>
    <property type="project" value="UniProtKB-SubCell"/>
</dbReference>
<evidence type="ECO:0000313" key="6">
    <source>
        <dbReference type="EMBL" id="CAH2249276.1"/>
    </source>
</evidence>
<name>A0AAD1VQG5_PELCU</name>